<feature type="region of interest" description="Disordered" evidence="3">
    <location>
        <begin position="355"/>
        <end position="388"/>
    </location>
</feature>
<evidence type="ECO:0000256" key="2">
    <source>
        <dbReference type="PROSITE-ProRule" id="PRU00176"/>
    </source>
</evidence>
<reference evidence="5" key="1">
    <citation type="submission" date="2020-11" db="EMBL/GenBank/DDBJ databases">
        <authorList>
            <person name="Tran Van P."/>
        </authorList>
    </citation>
    <scope>NUCLEOTIDE SEQUENCE</scope>
</reference>
<evidence type="ECO:0000256" key="3">
    <source>
        <dbReference type="SAM" id="MobiDB-lite"/>
    </source>
</evidence>
<feature type="compositionally biased region" description="Basic and acidic residues" evidence="3">
    <location>
        <begin position="52"/>
        <end position="70"/>
    </location>
</feature>
<dbReference type="PROSITE" id="PS50102">
    <property type="entry name" value="RRM"/>
    <property type="match status" value="2"/>
</dbReference>
<dbReference type="Gene3D" id="3.30.70.330">
    <property type="match status" value="2"/>
</dbReference>
<dbReference type="SMART" id="SM00360">
    <property type="entry name" value="RRM"/>
    <property type="match status" value="2"/>
</dbReference>
<dbReference type="Pfam" id="PF00076">
    <property type="entry name" value="RRM_1"/>
    <property type="match status" value="2"/>
</dbReference>
<protein>
    <recommendedName>
        <fullName evidence="4">RRM domain-containing protein</fullName>
    </recommendedName>
</protein>
<feature type="domain" description="RRM" evidence="4">
    <location>
        <begin position="71"/>
        <end position="149"/>
    </location>
</feature>
<dbReference type="SUPFAM" id="SSF54928">
    <property type="entry name" value="RNA-binding domain, RBD"/>
    <property type="match status" value="2"/>
</dbReference>
<dbReference type="EMBL" id="OE842352">
    <property type="protein sequence ID" value="CAD7599733.1"/>
    <property type="molecule type" value="Genomic_DNA"/>
</dbReference>
<dbReference type="GO" id="GO:1990904">
    <property type="term" value="C:ribonucleoprotein complex"/>
    <property type="evidence" value="ECO:0007669"/>
    <property type="project" value="TreeGrafter"/>
</dbReference>
<dbReference type="FunFam" id="3.30.70.330:FF:000531">
    <property type="entry name" value="Myelin expression factor 2"/>
    <property type="match status" value="1"/>
</dbReference>
<dbReference type="PANTHER" id="PTHR23003">
    <property type="entry name" value="RNA RECOGNITION MOTIF RRM DOMAIN CONTAINING PROTEIN"/>
    <property type="match status" value="1"/>
</dbReference>
<gene>
    <name evidence="5" type="ORF">TGEB3V08_LOCUS7422</name>
</gene>
<evidence type="ECO:0000259" key="4">
    <source>
        <dbReference type="PROSITE" id="PS50102"/>
    </source>
</evidence>
<evidence type="ECO:0000256" key="1">
    <source>
        <dbReference type="ARBA" id="ARBA00022884"/>
    </source>
</evidence>
<dbReference type="AlphaFoldDB" id="A0A7R9K268"/>
<dbReference type="GO" id="GO:0005737">
    <property type="term" value="C:cytoplasm"/>
    <property type="evidence" value="ECO:0007669"/>
    <property type="project" value="TreeGrafter"/>
</dbReference>
<dbReference type="CDD" id="cd12386">
    <property type="entry name" value="RRM2_hnRNPM_like"/>
    <property type="match status" value="1"/>
</dbReference>
<proteinExistence type="predicted"/>
<dbReference type="GO" id="GO:0003729">
    <property type="term" value="F:mRNA binding"/>
    <property type="evidence" value="ECO:0007669"/>
    <property type="project" value="TreeGrafter"/>
</dbReference>
<dbReference type="PANTHER" id="PTHR23003:SF3">
    <property type="entry name" value="FI21236P1-RELATED"/>
    <property type="match status" value="1"/>
</dbReference>
<feature type="compositionally biased region" description="Gly residues" evidence="3">
    <location>
        <begin position="190"/>
        <end position="200"/>
    </location>
</feature>
<feature type="region of interest" description="Disordered" evidence="3">
    <location>
        <begin position="1"/>
        <end position="70"/>
    </location>
</feature>
<feature type="compositionally biased region" description="Polar residues" evidence="3">
    <location>
        <begin position="365"/>
        <end position="381"/>
    </location>
</feature>
<organism evidence="5">
    <name type="scientific">Timema genevievae</name>
    <name type="common">Walking stick</name>
    <dbReference type="NCBI Taxonomy" id="629358"/>
    <lineage>
        <taxon>Eukaryota</taxon>
        <taxon>Metazoa</taxon>
        <taxon>Ecdysozoa</taxon>
        <taxon>Arthropoda</taxon>
        <taxon>Hexapoda</taxon>
        <taxon>Insecta</taxon>
        <taxon>Pterygota</taxon>
        <taxon>Neoptera</taxon>
        <taxon>Polyneoptera</taxon>
        <taxon>Phasmatodea</taxon>
        <taxon>Timematodea</taxon>
        <taxon>Timematoidea</taxon>
        <taxon>Timematidae</taxon>
        <taxon>Timema</taxon>
    </lineage>
</organism>
<accession>A0A7R9K268</accession>
<evidence type="ECO:0000313" key="5">
    <source>
        <dbReference type="EMBL" id="CAD7599733.1"/>
    </source>
</evidence>
<name>A0A7R9K268_TIMGE</name>
<dbReference type="InterPro" id="IPR035979">
    <property type="entry name" value="RBD_domain_sf"/>
</dbReference>
<dbReference type="InterPro" id="IPR050374">
    <property type="entry name" value="RRT5_SRSF_SR"/>
</dbReference>
<feature type="region of interest" description="Disordered" evidence="3">
    <location>
        <begin position="170"/>
        <end position="216"/>
    </location>
</feature>
<dbReference type="InterPro" id="IPR000504">
    <property type="entry name" value="RRM_dom"/>
</dbReference>
<feature type="compositionally biased region" description="Basic and acidic residues" evidence="3">
    <location>
        <begin position="20"/>
        <end position="44"/>
    </location>
</feature>
<sequence>MNDSDLNIGERRRGSSQNSDDDRQGRERERERLNREDRPSRFSERTPSPRAAVDRDRDRDHGNSSARPSERRVFVSNIPYEYRWQDLKDLFRTHVGEVSYVELFYDEAEKPRGCGIVEFDSINLVNKAVEKMHRFNLNSRKLVVKEVITELCSYDFGTARDKCGRLIKPGGGGGGGDHMRGGPHKDMMGLRGGGGGGGGRQWDNPQGGMNPGQPQKWGDTYGLSPQFLESLWISPPLVCRVFVANLDYKVDSNKLKEVFKLAGKVQSAEVSLDKEGKSRGFGVVEFDHPVEAVQAISMLHNQMLFDRRMTVRMDRAENKLEGPPKLPEGLRGVGMGLGSGGNPLRDVSKYVFVRREPAKLDPGTRSGTRTDAPTDTQPSNRARTRRNVASGPCALVAGGLGNATGLANAGLAGLGGLNAASIIGSQHKRGGPSRSSQRRGSE</sequence>
<dbReference type="InterPro" id="IPR012677">
    <property type="entry name" value="Nucleotide-bd_a/b_plait_sf"/>
</dbReference>
<keyword evidence="1 2" id="KW-0694">RNA-binding</keyword>
<dbReference type="GO" id="GO:0005634">
    <property type="term" value="C:nucleus"/>
    <property type="evidence" value="ECO:0007669"/>
    <property type="project" value="TreeGrafter"/>
</dbReference>
<feature type="domain" description="RRM" evidence="4">
    <location>
        <begin position="239"/>
        <end position="316"/>
    </location>
</feature>
<feature type="compositionally biased region" description="Basic and acidic residues" evidence="3">
    <location>
        <begin position="177"/>
        <end position="188"/>
    </location>
</feature>